<name>F3CIL0_PSESG</name>
<dbReference type="AlphaFoldDB" id="F3CIL0"/>
<reference evidence="1 2" key="1">
    <citation type="journal article" date="2011" name="PLoS Pathog.">
        <title>Dynamic evolution of pathogenicity revealed by sequencing and comparative genomics of 19 Pseudomonas syringae isolates.</title>
        <authorList>
            <person name="Baltrus D.A."/>
            <person name="Nishimura M.T."/>
            <person name="Romanchuk A."/>
            <person name="Chang J.H."/>
            <person name="Mukhtar M.S."/>
            <person name="Cherkis K."/>
            <person name="Roach J."/>
            <person name="Grant S.R."/>
            <person name="Jones C.D."/>
            <person name="Dangl J.L."/>
        </authorList>
    </citation>
    <scope>NUCLEOTIDE SEQUENCE [LARGE SCALE GENOMIC DNA]</scope>
    <source>
        <strain evidence="2">race 4</strain>
    </source>
</reference>
<dbReference type="Proteomes" id="UP000005466">
    <property type="component" value="Unassembled WGS sequence"/>
</dbReference>
<gene>
    <name evidence="1" type="ORF">Pgy4_39670</name>
</gene>
<evidence type="ECO:0000313" key="1">
    <source>
        <dbReference type="EMBL" id="EGH19102.1"/>
    </source>
</evidence>
<evidence type="ECO:0000313" key="2">
    <source>
        <dbReference type="Proteomes" id="UP000005466"/>
    </source>
</evidence>
<comment type="caution">
    <text evidence="1">The sequence shown here is derived from an EMBL/GenBank/DDBJ whole genome shotgun (WGS) entry which is preliminary data.</text>
</comment>
<feature type="non-terminal residue" evidence="1">
    <location>
        <position position="41"/>
    </location>
</feature>
<proteinExistence type="predicted"/>
<accession>F3CIL0</accession>
<organism evidence="1 2">
    <name type="scientific">Pseudomonas savastanoi pv. glycinea str. race 4</name>
    <dbReference type="NCBI Taxonomy" id="875330"/>
    <lineage>
        <taxon>Bacteria</taxon>
        <taxon>Pseudomonadati</taxon>
        <taxon>Pseudomonadota</taxon>
        <taxon>Gammaproteobacteria</taxon>
        <taxon>Pseudomonadales</taxon>
        <taxon>Pseudomonadaceae</taxon>
        <taxon>Pseudomonas</taxon>
    </lineage>
</organism>
<protein>
    <submittedName>
        <fullName evidence="1">Na+/H+ antiporter NhaP</fullName>
    </submittedName>
</protein>
<sequence>DEVFGGLIGYAVYLMIKSIEQYQIEVMLTLALVIGGSPAHP</sequence>
<dbReference type="EMBL" id="ADWY01003590">
    <property type="protein sequence ID" value="EGH19102.1"/>
    <property type="molecule type" value="Genomic_DNA"/>
</dbReference>
<feature type="non-terminal residue" evidence="1">
    <location>
        <position position="1"/>
    </location>
</feature>